<dbReference type="Pfam" id="PF04350">
    <property type="entry name" value="PilO"/>
    <property type="match status" value="1"/>
</dbReference>
<gene>
    <name evidence="1" type="ORF">S01H4_59276</name>
</gene>
<dbReference type="InterPro" id="IPR007445">
    <property type="entry name" value="PilO"/>
</dbReference>
<reference evidence="1" key="1">
    <citation type="journal article" date="2014" name="Front. Microbiol.">
        <title>High frequency of phylogenetically diverse reductive dehalogenase-homologous genes in deep subseafloor sedimentary metagenomes.</title>
        <authorList>
            <person name="Kawai M."/>
            <person name="Futagami T."/>
            <person name="Toyoda A."/>
            <person name="Takaki Y."/>
            <person name="Nishi S."/>
            <person name="Hori S."/>
            <person name="Arai W."/>
            <person name="Tsubouchi T."/>
            <person name="Morono Y."/>
            <person name="Uchiyama I."/>
            <person name="Ito T."/>
            <person name="Fujiyama A."/>
            <person name="Inagaki F."/>
            <person name="Takami H."/>
        </authorList>
    </citation>
    <scope>NUCLEOTIDE SEQUENCE</scope>
    <source>
        <strain evidence="1">Expedition CK06-06</strain>
    </source>
</reference>
<dbReference type="GO" id="GO:0043683">
    <property type="term" value="P:type IV pilus assembly"/>
    <property type="evidence" value="ECO:0007669"/>
    <property type="project" value="InterPro"/>
</dbReference>
<dbReference type="EMBL" id="BART01034739">
    <property type="protein sequence ID" value="GAH07252.1"/>
    <property type="molecule type" value="Genomic_DNA"/>
</dbReference>
<proteinExistence type="predicted"/>
<comment type="caution">
    <text evidence="1">The sequence shown here is derived from an EMBL/GenBank/DDBJ whole genome shotgun (WGS) entry which is preliminary data.</text>
</comment>
<protein>
    <submittedName>
        <fullName evidence="1">Uncharacterized protein</fullName>
    </submittedName>
</protein>
<evidence type="ECO:0000313" key="1">
    <source>
        <dbReference type="EMBL" id="GAH07252.1"/>
    </source>
</evidence>
<dbReference type="InterPro" id="IPR014717">
    <property type="entry name" value="Transl_elong_EF1B/ribsomal_bS6"/>
</dbReference>
<dbReference type="Gene3D" id="3.30.70.60">
    <property type="match status" value="1"/>
</dbReference>
<organism evidence="1">
    <name type="scientific">marine sediment metagenome</name>
    <dbReference type="NCBI Taxonomy" id="412755"/>
    <lineage>
        <taxon>unclassified sequences</taxon>
        <taxon>metagenomes</taxon>
        <taxon>ecological metagenomes</taxon>
    </lineage>
</organism>
<dbReference type="AlphaFoldDB" id="X1CHX8"/>
<sequence length="111" mass="12636">MTARYATYKTKLHQKIVLSALANSIANAANKHGIQLKSILPKKIEIESKLVLHPIQITVISNYQQLIAFIKALNQLSYFMVLQDFSLKAVKNDHAKLTLRAWLVVYNEDTK</sequence>
<dbReference type="GO" id="GO:0043107">
    <property type="term" value="P:type IV pilus-dependent motility"/>
    <property type="evidence" value="ECO:0007669"/>
    <property type="project" value="InterPro"/>
</dbReference>
<name>X1CHX8_9ZZZZ</name>
<accession>X1CHX8</accession>